<evidence type="ECO:0000256" key="6">
    <source>
        <dbReference type="ARBA" id="ARBA00023136"/>
    </source>
</evidence>
<dbReference type="Pfam" id="PF12770">
    <property type="entry name" value="CHAT"/>
    <property type="match status" value="1"/>
</dbReference>
<evidence type="ECO:0000259" key="10">
    <source>
        <dbReference type="SMART" id="SM00912"/>
    </source>
</evidence>
<evidence type="ECO:0000256" key="8">
    <source>
        <dbReference type="SAM" id="MobiDB-lite"/>
    </source>
</evidence>
<organism evidence="11 12">
    <name type="scientific">Myxacorys almedinensis A</name>
    <dbReference type="NCBI Taxonomy" id="2690445"/>
    <lineage>
        <taxon>Bacteria</taxon>
        <taxon>Bacillati</taxon>
        <taxon>Cyanobacteriota</taxon>
        <taxon>Cyanophyceae</taxon>
        <taxon>Leptolyngbyales</taxon>
        <taxon>Leptolyngbyaceae</taxon>
        <taxon>Myxacorys</taxon>
        <taxon>Myxacorys almedinensis</taxon>
    </lineage>
</organism>
<evidence type="ECO:0000256" key="3">
    <source>
        <dbReference type="ARBA" id="ARBA00004613"/>
    </source>
</evidence>
<keyword evidence="4" id="KW-0964">Secreted</keyword>
<dbReference type="Gene3D" id="2.160.20.10">
    <property type="entry name" value="Single-stranded right-handed beta-helix, Pectin lyase-like"/>
    <property type="match status" value="2"/>
</dbReference>
<evidence type="ECO:0000256" key="1">
    <source>
        <dbReference type="ARBA" id="ARBA00004196"/>
    </source>
</evidence>
<evidence type="ECO:0000256" key="2">
    <source>
        <dbReference type="ARBA" id="ARBA00004442"/>
    </source>
</evidence>
<dbReference type="GO" id="GO:0009279">
    <property type="term" value="C:cell outer membrane"/>
    <property type="evidence" value="ECO:0007669"/>
    <property type="project" value="UniProtKB-SubCell"/>
</dbReference>
<comment type="caution">
    <text evidence="11">The sequence shown here is derived from an EMBL/GenBank/DDBJ whole genome shotgun (WGS) entry which is preliminary data.</text>
</comment>
<dbReference type="PANTHER" id="PTHR11319:SF35">
    <property type="entry name" value="OUTER MEMBRANE PROTEIN PMPC-RELATED"/>
    <property type="match status" value="1"/>
</dbReference>
<evidence type="ECO:0000256" key="9">
    <source>
        <dbReference type="SAM" id="SignalP"/>
    </source>
</evidence>
<evidence type="ECO:0000256" key="5">
    <source>
        <dbReference type="ARBA" id="ARBA00022729"/>
    </source>
</evidence>
<feature type="compositionally biased region" description="Polar residues" evidence="8">
    <location>
        <begin position="1365"/>
        <end position="1374"/>
    </location>
</feature>
<dbReference type="RefSeq" id="WP_162423708.1">
    <property type="nucleotide sequence ID" value="NZ_WVIE01000014.1"/>
</dbReference>
<dbReference type="InterPro" id="IPR011050">
    <property type="entry name" value="Pectin_lyase_fold/virulence"/>
</dbReference>
<dbReference type="InterPro" id="IPR003368">
    <property type="entry name" value="POMP_repeat"/>
</dbReference>
<accession>A0A8J7Z149</accession>
<keyword evidence="5 9" id="KW-0732">Signal</keyword>
<evidence type="ECO:0000313" key="11">
    <source>
        <dbReference type="EMBL" id="NDJ18179.1"/>
    </source>
</evidence>
<dbReference type="EMBL" id="WVIE01000014">
    <property type="protein sequence ID" value="NDJ18179.1"/>
    <property type="molecule type" value="Genomic_DNA"/>
</dbReference>
<reference evidence="11" key="1">
    <citation type="submission" date="2019-12" db="EMBL/GenBank/DDBJ databases">
        <title>High-Quality draft genome sequences of three cyanobacteria isolated from the limestone walls of the Old Cathedral of Coimbra.</title>
        <authorList>
            <person name="Tiago I."/>
            <person name="Soares F."/>
            <person name="Portugal A."/>
        </authorList>
    </citation>
    <scope>NUCLEOTIDE SEQUENCE</scope>
    <source>
        <strain evidence="11">A</strain>
    </source>
</reference>
<feature type="region of interest" description="Disordered" evidence="8">
    <location>
        <begin position="1340"/>
        <end position="1382"/>
    </location>
</feature>
<feature type="signal peptide" evidence="9">
    <location>
        <begin position="1"/>
        <end position="25"/>
    </location>
</feature>
<comment type="subcellular location">
    <subcellularLocation>
        <location evidence="1">Cell envelope</location>
    </subcellularLocation>
    <subcellularLocation>
        <location evidence="2">Cell outer membrane</location>
    </subcellularLocation>
    <subcellularLocation>
        <location evidence="3">Secreted</location>
    </subcellularLocation>
</comment>
<name>A0A8J7Z149_9CYAN</name>
<dbReference type="NCBIfam" id="NF041518">
    <property type="entry name" value="choice_anch_Q"/>
    <property type="match status" value="1"/>
</dbReference>
<dbReference type="InterPro" id="IPR059226">
    <property type="entry name" value="Choice_anch_Q_dom"/>
</dbReference>
<keyword evidence="6" id="KW-0472">Membrane</keyword>
<proteinExistence type="predicted"/>
<sequence length="1813" mass="187488">MTNLHRAAFVLLWVLFTALGESAQAESITPASDGTGTTITPQGNQLDIRGGTQAGDNLFHSFDRFNLSAEQIAHFISNPTIQNILGRVVGGDASLIHGLIQVTGGNSTLFLVNPAGIVFGATAQLNVPASFYATTATAIGFGDRAWFNAVGANQYATLMGVPDRFAFSAQNAGVIVNQGALSVGQGQSLTLFGGTIVNLGMLSAPGGTIAIAAIPTEGIVRLTPQGSLLSLDLPIDKTQHFATGTTTETVLPELLTGGALSNATGLKIENGVIKLTPSSPPISVERGMAIVAAQNPDTATSGVLSVASSKPTLHPPSIQIVGDKIALLNAKLNASTPTSGGTVLIGGDPQGTGTLPRARFVFGDADTQISANPLQGGQGGSIVLWADEATRFHGKIVAQGGHVETSGKSSLDVTGARVSAASWLLDPSNINIVKGGAGAPISGMFDPATAIGTIDPTAIASALDNGTNITITTANGKNGHGDITLTDSIDQTQGGTAALTLTGRRFIHPGHASINLSSTGNLTFNLNQVAPETNAPSSSIQNAINAIGEVNGNRTIRLGEGAYSGTPLVLDRSVNIQGAPTATLDGSRTARVLEVKDNVTSTLQNLTITGGHTTSAGGGIYVVGENSNLTVLNSRVIGNQAAYGGGISSQTFSTLNLFDSIVSNNTATIAGGGVESTFGAKLNIANSTISHNTAEYAGGVSLFQNRGATIANSIISDNTVNLNGGGIFNDQTNLTVTDSQIFGNRSGINGGGIYNLGVATIRNTTVKNNIANHTGAGIKNEAVMSIANSLITDNAVGQDGGGIYNQATLILSDSTVSNNSATTGAGQGGGLANNEPTSELTISRTEFANNRARKGGAIAVFNDRFVNIHDSVISGNVALDQGGGIFTSGNHLFIANSTIFNNQAATNGGGLISFGTTAIDSTAISQNRAATNGGGLHLSDHTTIINSDISRNQSGQNGGGIHNSDRGNLTIVDSTVSSNRAVIQGGGISNHGQLQILTSTLSQNVAEGNSNARGGAIQNAGANANLFITGSQLLNNRSAIGGAINNTLGNSVTINNSVVSGNIAENEAGGLRTDKTTALTITNSRFLSNRAQSGAAGGIYAGAETTITRSLIQGNTANGDGGGIYSVGDLHISESSILNNTAQQGGGAAVTAGSATMNRSTIAANTAAQFGGGIFSTTPLNLTNVTISGNAATTGGGIYSGGATVIRNNTLTNNQANQLGGGIFNSLGTVQLQNTIVAGNRNAISPDVAGNVSDRGTNLIGISNGSTGFTTSTLVGTATRPLDPLLDALADNGGFSQTHALLARSPAINAGNNTVAPSTDQRGAPRIQQTSIDIGAFESDLLPSSAPVSPAPPQPPEPINPGDLTGQNQPNLETKSPAEAPRPLSLVATLDQSLSTDYEQYYGLNSTPKLRLQDVEATLGKVQRQKDVRSVIVYAIFTSQSTTPAPQTGERYEESAEPLTPFLRSKLKRDDDRLDLVLVTPIGTTIRYSTNATRAQIIQQAKLFRLAVSDVDDETGYVALAKQLYGWLLQPLEQELKRQNITSLIYCFDEGLRTVPIAAISDQQDHAIHRYTVSVIPSVSLIDRDITDLRDRTLLAMGADQFSALDPLPAVPTELQLVSEQFWKGKHFLNQDFTLEELLRQKKVENPGILHLATHAQFNAGAPSQSYIQLWNSRINLSQMQSIGWANPPLELLVLSACDTAIGSSDAELGFAGLATAAGVRSVMGSLWTVSDIGTLALMSEFYVQLQTAPTRAEALRRAQLALKNGTVRIENGKLITSQKSVSLPQKIIPKPGTILFTHPFYWSAFTLVGNPW</sequence>
<dbReference type="PANTHER" id="PTHR11319">
    <property type="entry name" value="G PROTEIN-COUPLED RECEPTOR-RELATED"/>
    <property type="match status" value="1"/>
</dbReference>
<keyword evidence="7" id="KW-0998">Cell outer membrane</keyword>
<dbReference type="SUPFAM" id="SSF51126">
    <property type="entry name" value="Pectin lyase-like"/>
    <property type="match status" value="5"/>
</dbReference>
<dbReference type="InterPro" id="IPR024983">
    <property type="entry name" value="CHAT_dom"/>
</dbReference>
<evidence type="ECO:0000256" key="4">
    <source>
        <dbReference type="ARBA" id="ARBA00022525"/>
    </source>
</evidence>
<feature type="chain" id="PRO_5035148574" evidence="9">
    <location>
        <begin position="26"/>
        <end position="1813"/>
    </location>
</feature>
<feature type="compositionally biased region" description="Pro residues" evidence="8">
    <location>
        <begin position="1349"/>
        <end position="1359"/>
    </location>
</feature>
<protein>
    <submittedName>
        <fullName evidence="11">CHAT domain-containing protein</fullName>
    </submittedName>
</protein>
<dbReference type="Pfam" id="PF02415">
    <property type="entry name" value="Chlam_PMP"/>
    <property type="match status" value="1"/>
</dbReference>
<dbReference type="SMART" id="SM00912">
    <property type="entry name" value="Haemagg_act"/>
    <property type="match status" value="1"/>
</dbReference>
<dbReference type="SMART" id="SM00710">
    <property type="entry name" value="PbH1"/>
    <property type="match status" value="15"/>
</dbReference>
<gene>
    <name evidence="11" type="ORF">GS601_12910</name>
</gene>
<dbReference type="InterPro" id="IPR012334">
    <property type="entry name" value="Pectin_lyas_fold"/>
</dbReference>
<feature type="region of interest" description="Disordered" evidence="8">
    <location>
        <begin position="27"/>
        <end position="46"/>
    </location>
</feature>
<evidence type="ECO:0000313" key="12">
    <source>
        <dbReference type="Proteomes" id="UP000646053"/>
    </source>
</evidence>
<feature type="domain" description="Filamentous haemagglutinin FhaB/tRNA nuclease CdiA-like TPS" evidence="10">
    <location>
        <begin position="30"/>
        <end position="142"/>
    </location>
</feature>
<dbReference type="InterPro" id="IPR008638">
    <property type="entry name" value="FhaB/CdiA-like_TPS"/>
</dbReference>
<dbReference type="NCBIfam" id="TIGR01901">
    <property type="entry name" value="adhes_NPXG"/>
    <property type="match status" value="1"/>
</dbReference>
<keyword evidence="12" id="KW-1185">Reference proteome</keyword>
<feature type="compositionally biased region" description="Polar residues" evidence="8">
    <location>
        <begin position="27"/>
        <end position="45"/>
    </location>
</feature>
<evidence type="ECO:0000256" key="7">
    <source>
        <dbReference type="ARBA" id="ARBA00023237"/>
    </source>
</evidence>
<dbReference type="Proteomes" id="UP000646053">
    <property type="component" value="Unassembled WGS sequence"/>
</dbReference>
<dbReference type="Pfam" id="PF05860">
    <property type="entry name" value="TPS"/>
    <property type="match status" value="1"/>
</dbReference>
<dbReference type="InterPro" id="IPR006626">
    <property type="entry name" value="PbH1"/>
</dbReference>
<dbReference type="GO" id="GO:0005576">
    <property type="term" value="C:extracellular region"/>
    <property type="evidence" value="ECO:0007669"/>
    <property type="project" value="UniProtKB-SubCell"/>
</dbReference>